<accession>A0A9C9EMX0</accession>
<gene>
    <name evidence="3" type="ORF">ENI34_06975</name>
</gene>
<keyword evidence="1" id="KW-1133">Transmembrane helix</keyword>
<sequence>MAKQIKTTLVGIFIIAGIILFVVLYTWLSGKISMRNTYDIVVYFQDVTGLKTGDPVLIYGIEKGKVKALDIDSGRVRVVLAIERDLILPEDSKIAVRSISYIGSDRFIKITPGKGSKKAVVYQGENETLDLEALIPQFDSLISFIKELKPEELTDMVTRLSKSIDKSIKELSSMLKQPTKKLGDVVDKIEHVVDELDSLSVLLKGDGTVGRLLKSDELYQEVRGTNQELKELIKDIRENPQKYINVKIF</sequence>
<dbReference type="Pfam" id="PF02470">
    <property type="entry name" value="MlaD"/>
    <property type="match status" value="1"/>
</dbReference>
<dbReference type="PANTHER" id="PTHR33371:SF4">
    <property type="entry name" value="INTERMEMBRANE PHOSPHOLIPID TRANSPORT SYSTEM BINDING PROTEIN MLAD"/>
    <property type="match status" value="1"/>
</dbReference>
<keyword evidence="1" id="KW-0472">Membrane</keyword>
<dbReference type="EMBL" id="DRIG01000072">
    <property type="protein sequence ID" value="HEC78870.1"/>
    <property type="molecule type" value="Genomic_DNA"/>
</dbReference>
<reference evidence="3" key="1">
    <citation type="journal article" date="2020" name="mSystems">
        <title>Genome- and Community-Level Interaction Insights into Carbon Utilization and Element Cycling Functions of Hydrothermarchaeota in Hydrothermal Sediment.</title>
        <authorList>
            <person name="Zhou Z."/>
            <person name="Liu Y."/>
            <person name="Xu W."/>
            <person name="Pan J."/>
            <person name="Luo Z.H."/>
            <person name="Li M."/>
        </authorList>
    </citation>
    <scope>NUCLEOTIDE SEQUENCE</scope>
    <source>
        <strain evidence="3">HyVt-388</strain>
    </source>
</reference>
<comment type="caution">
    <text evidence="3">The sequence shown here is derived from an EMBL/GenBank/DDBJ whole genome shotgun (WGS) entry which is preliminary data.</text>
</comment>
<protein>
    <submittedName>
        <fullName evidence="3">MCE family protein</fullName>
    </submittedName>
</protein>
<evidence type="ECO:0000256" key="1">
    <source>
        <dbReference type="SAM" id="Phobius"/>
    </source>
</evidence>
<feature type="transmembrane region" description="Helical" evidence="1">
    <location>
        <begin position="7"/>
        <end position="28"/>
    </location>
</feature>
<proteinExistence type="predicted"/>
<organism evidence="3 4">
    <name type="scientific">candidate division WOR-3 bacterium</name>
    <dbReference type="NCBI Taxonomy" id="2052148"/>
    <lineage>
        <taxon>Bacteria</taxon>
        <taxon>Bacteria division WOR-3</taxon>
    </lineage>
</organism>
<dbReference type="PANTHER" id="PTHR33371">
    <property type="entry name" value="INTERMEMBRANE PHOSPHOLIPID TRANSPORT SYSTEM BINDING PROTEIN MLAD-RELATED"/>
    <property type="match status" value="1"/>
</dbReference>
<dbReference type="InterPro" id="IPR052336">
    <property type="entry name" value="MlaD_Phospholipid_Transporter"/>
</dbReference>
<evidence type="ECO:0000313" key="4">
    <source>
        <dbReference type="Proteomes" id="UP000885826"/>
    </source>
</evidence>
<dbReference type="AlphaFoldDB" id="A0A9C9EMX0"/>
<feature type="domain" description="Mce/MlaD" evidence="2">
    <location>
        <begin position="36"/>
        <end position="113"/>
    </location>
</feature>
<evidence type="ECO:0000259" key="2">
    <source>
        <dbReference type="Pfam" id="PF02470"/>
    </source>
</evidence>
<dbReference type="InterPro" id="IPR003399">
    <property type="entry name" value="Mce/MlaD"/>
</dbReference>
<evidence type="ECO:0000313" key="3">
    <source>
        <dbReference type="EMBL" id="HEC78870.1"/>
    </source>
</evidence>
<keyword evidence="1" id="KW-0812">Transmembrane</keyword>
<name>A0A9C9EMX0_UNCW3</name>
<dbReference type="Proteomes" id="UP000885826">
    <property type="component" value="Unassembled WGS sequence"/>
</dbReference>